<evidence type="ECO:0000256" key="7">
    <source>
        <dbReference type="SAM" id="Phobius"/>
    </source>
</evidence>
<dbReference type="GO" id="GO:0016020">
    <property type="term" value="C:membrane"/>
    <property type="evidence" value="ECO:0007669"/>
    <property type="project" value="UniProtKB-SubCell"/>
</dbReference>
<gene>
    <name evidence="9" type="ORF">PMAYCL1PPCAC_22509</name>
</gene>
<accession>A0AAN5CYA5</accession>
<feature type="non-terminal residue" evidence="9">
    <location>
        <position position="92"/>
    </location>
</feature>
<dbReference type="Pfam" id="PF07690">
    <property type="entry name" value="MFS_1"/>
    <property type="match status" value="1"/>
</dbReference>
<evidence type="ECO:0000313" key="9">
    <source>
        <dbReference type="EMBL" id="GMR52314.1"/>
    </source>
</evidence>
<dbReference type="PANTHER" id="PTHR23505">
    <property type="entry name" value="SPINSTER"/>
    <property type="match status" value="1"/>
</dbReference>
<comment type="caution">
    <text evidence="9">The sequence shown here is derived from an EMBL/GenBank/DDBJ whole genome shotgun (WGS) entry which is preliminary data.</text>
</comment>
<evidence type="ECO:0000256" key="1">
    <source>
        <dbReference type="ARBA" id="ARBA00004141"/>
    </source>
</evidence>
<keyword evidence="4 7" id="KW-1133">Transmembrane helix</keyword>
<keyword evidence="3 7" id="KW-0812">Transmembrane</keyword>
<feature type="transmembrane region" description="Helical" evidence="7">
    <location>
        <begin position="41"/>
        <end position="59"/>
    </location>
</feature>
<dbReference type="GO" id="GO:0022857">
    <property type="term" value="F:transmembrane transporter activity"/>
    <property type="evidence" value="ECO:0007669"/>
    <property type="project" value="InterPro"/>
</dbReference>
<protein>
    <recommendedName>
        <fullName evidence="8">Major facilitator superfamily (MFS) profile domain-containing protein</fullName>
    </recommendedName>
</protein>
<feature type="transmembrane region" description="Helical" evidence="7">
    <location>
        <begin position="12"/>
        <end position="32"/>
    </location>
</feature>
<dbReference type="EMBL" id="BTRK01000005">
    <property type="protein sequence ID" value="GMR52314.1"/>
    <property type="molecule type" value="Genomic_DNA"/>
</dbReference>
<evidence type="ECO:0000256" key="5">
    <source>
        <dbReference type="ARBA" id="ARBA00023136"/>
    </source>
</evidence>
<dbReference type="AlphaFoldDB" id="A0AAN5CYA5"/>
<dbReference type="InterPro" id="IPR011701">
    <property type="entry name" value="MFS"/>
</dbReference>
<dbReference type="PANTHER" id="PTHR23505:SF79">
    <property type="entry name" value="PROTEIN SPINSTER"/>
    <property type="match status" value="1"/>
</dbReference>
<comment type="similarity">
    <text evidence="6">Belongs to the major facilitator superfamily. Spinster (TC 2.A.1.49) family.</text>
</comment>
<evidence type="ECO:0000313" key="10">
    <source>
        <dbReference type="Proteomes" id="UP001328107"/>
    </source>
</evidence>
<feature type="transmembrane region" description="Helical" evidence="7">
    <location>
        <begin position="65"/>
        <end position="88"/>
    </location>
</feature>
<keyword evidence="5 7" id="KW-0472">Membrane</keyword>
<name>A0AAN5CYA5_9BILA</name>
<organism evidence="9 10">
    <name type="scientific">Pristionchus mayeri</name>
    <dbReference type="NCBI Taxonomy" id="1317129"/>
    <lineage>
        <taxon>Eukaryota</taxon>
        <taxon>Metazoa</taxon>
        <taxon>Ecdysozoa</taxon>
        <taxon>Nematoda</taxon>
        <taxon>Chromadorea</taxon>
        <taxon>Rhabditida</taxon>
        <taxon>Rhabditina</taxon>
        <taxon>Diplogasteromorpha</taxon>
        <taxon>Diplogasteroidea</taxon>
        <taxon>Neodiplogasteridae</taxon>
        <taxon>Pristionchus</taxon>
    </lineage>
</organism>
<feature type="non-terminal residue" evidence="9">
    <location>
        <position position="1"/>
    </location>
</feature>
<dbReference type="InterPro" id="IPR044770">
    <property type="entry name" value="MFS_spinster-like"/>
</dbReference>
<keyword evidence="10" id="KW-1185">Reference proteome</keyword>
<dbReference type="Gene3D" id="1.20.1250.20">
    <property type="entry name" value="MFS general substrate transporter like domains"/>
    <property type="match status" value="1"/>
</dbReference>
<comment type="subcellular location">
    <subcellularLocation>
        <location evidence="1">Membrane</location>
        <topology evidence="1">Multi-pass membrane protein</topology>
    </subcellularLocation>
</comment>
<feature type="domain" description="Major facilitator superfamily (MFS) profile" evidence="8">
    <location>
        <begin position="1"/>
        <end position="92"/>
    </location>
</feature>
<dbReference type="PROSITE" id="PS50850">
    <property type="entry name" value="MFS"/>
    <property type="match status" value="1"/>
</dbReference>
<reference evidence="10" key="1">
    <citation type="submission" date="2022-10" db="EMBL/GenBank/DDBJ databases">
        <title>Genome assembly of Pristionchus species.</title>
        <authorList>
            <person name="Yoshida K."/>
            <person name="Sommer R.J."/>
        </authorList>
    </citation>
    <scope>NUCLEOTIDE SEQUENCE [LARGE SCALE GENOMIC DNA]</scope>
    <source>
        <strain evidence="10">RS5460</strain>
    </source>
</reference>
<proteinExistence type="inferred from homology"/>
<dbReference type="SUPFAM" id="SSF103473">
    <property type="entry name" value="MFS general substrate transporter"/>
    <property type="match status" value="1"/>
</dbReference>
<dbReference type="InterPro" id="IPR020846">
    <property type="entry name" value="MFS_dom"/>
</dbReference>
<keyword evidence="2" id="KW-0813">Transport</keyword>
<dbReference type="Proteomes" id="UP001328107">
    <property type="component" value="Unassembled WGS sequence"/>
</dbReference>
<evidence type="ECO:0000256" key="2">
    <source>
        <dbReference type="ARBA" id="ARBA00022448"/>
    </source>
</evidence>
<evidence type="ECO:0000256" key="3">
    <source>
        <dbReference type="ARBA" id="ARBA00022692"/>
    </source>
</evidence>
<sequence length="92" mass="9962">EENFAINDTKTATISTSSSLANCLALLMIWILGDVIERRKLLIVSMFSWIVFCFLSIFLGSNNFVVFVAFRSLAGAAAALFGVAIPVLTADI</sequence>
<evidence type="ECO:0000256" key="6">
    <source>
        <dbReference type="ARBA" id="ARBA00024338"/>
    </source>
</evidence>
<dbReference type="InterPro" id="IPR036259">
    <property type="entry name" value="MFS_trans_sf"/>
</dbReference>
<evidence type="ECO:0000256" key="4">
    <source>
        <dbReference type="ARBA" id="ARBA00022989"/>
    </source>
</evidence>
<evidence type="ECO:0000259" key="8">
    <source>
        <dbReference type="PROSITE" id="PS50850"/>
    </source>
</evidence>